<comment type="subcellular location">
    <subcellularLocation>
        <location evidence="5">Endomembrane system</location>
        <topology evidence="5">Single-pass membrane protein</topology>
    </subcellularLocation>
</comment>
<evidence type="ECO:0000256" key="6">
    <source>
        <dbReference type="SAM" id="MobiDB-lite"/>
    </source>
</evidence>
<evidence type="ECO:0000256" key="5">
    <source>
        <dbReference type="ARBA" id="ARBA00037847"/>
    </source>
</evidence>
<dbReference type="InterPro" id="IPR036869">
    <property type="entry name" value="J_dom_sf"/>
</dbReference>
<evidence type="ECO:0000256" key="4">
    <source>
        <dbReference type="ARBA" id="ARBA00023136"/>
    </source>
</evidence>
<feature type="region of interest" description="Disordered" evidence="6">
    <location>
        <begin position="229"/>
        <end position="268"/>
    </location>
</feature>
<keyword evidence="3 7" id="KW-1133">Transmembrane helix</keyword>
<dbReference type="InterPro" id="IPR001623">
    <property type="entry name" value="DnaJ_domain"/>
</dbReference>
<dbReference type="Pfam" id="PF00226">
    <property type="entry name" value="DnaJ"/>
    <property type="match status" value="1"/>
</dbReference>
<dbReference type="AlphaFoldDB" id="A0ABD3T5X4"/>
<evidence type="ECO:0000256" key="3">
    <source>
        <dbReference type="ARBA" id="ARBA00022989"/>
    </source>
</evidence>
<comment type="caution">
    <text evidence="11">The sequence shown here is derived from an EMBL/GenBank/DDBJ whole genome shotgun (WGS) entry which is preliminary data.</text>
</comment>
<gene>
    <name evidence="11" type="ORF">ACJMK2_023953</name>
</gene>
<sequence>MAPSGGLSLYFILIYFCRPSLSWDTDELELFDLVEEINQNFYEFLSVDQGASTSEIKKAYRKQSLLLHPDKNKEEDAEAKFRQLVSIFEVLKDEKKREMYNNVLQNGLPDWKQPVFYFRRVRKMGLLELMGLLCIIVTVGQYLVLWSMYIERRITLMEIFESKKKKERKGKKGSKQATHNETMDEILQEKLEEVHKPHILHLWPFTFGRFLILTVISVPDYIRSIHEARREREEQRKREEEERRELELQQEVEPRRPKKKAKPELPELTVSDDTPVVYGMMDKHGQEDLEVNMKQTLKEGEWSEEELVLLAKAVAKFPGGTLNRWEKIAEMLGRPVIEVTAKSKEVKASYVMNLSSTLQGVNPKSLKKSAEISDNIISRKEKYDDDTLKDNIDNKEDNLRKRPRPKQQKDIERTILISKEPVKSCDSAKEPIKSSLDSFSKTKNKTSSEINGDKINGDIRKPDHEVAGPLVNSREDASLWTKNQQAILEWALKMYPKGSDQRWEKIAEHIPGKSKA</sequence>
<dbReference type="Pfam" id="PF23082">
    <property type="entry name" value="Myb_DNA-binding_2"/>
    <property type="match status" value="2"/>
</dbReference>
<evidence type="ECO:0000313" key="11">
    <source>
        <dbReference type="EMBL" id="KAL3832299.1"/>
    </source>
</evidence>
<feature type="region of interest" description="Disordered" evidence="6">
    <location>
        <begin position="436"/>
        <end position="463"/>
    </location>
</feature>
<keyword evidence="2 8" id="KW-0732">Signal</keyword>
<dbReference type="InterPro" id="IPR018253">
    <property type="entry name" value="DnaJ_domain_CS"/>
</dbReference>
<keyword evidence="12" id="KW-1185">Reference proteome</keyword>
<dbReference type="PRINTS" id="PR00625">
    <property type="entry name" value="JDOMAIN"/>
</dbReference>
<evidence type="ECO:0000256" key="2">
    <source>
        <dbReference type="ARBA" id="ARBA00022729"/>
    </source>
</evidence>
<accession>A0ABD3T5X4</accession>
<evidence type="ECO:0000313" key="12">
    <source>
        <dbReference type="Proteomes" id="UP001634394"/>
    </source>
</evidence>
<dbReference type="InterPro" id="IPR001005">
    <property type="entry name" value="SANT/Myb"/>
</dbReference>
<evidence type="ECO:0000259" key="10">
    <source>
        <dbReference type="PROSITE" id="PS50090"/>
    </source>
</evidence>
<feature type="compositionally biased region" description="Basic and acidic residues" evidence="6">
    <location>
        <begin position="451"/>
        <end position="463"/>
    </location>
</feature>
<dbReference type="SMART" id="SM00271">
    <property type="entry name" value="DnaJ"/>
    <property type="match status" value="1"/>
</dbReference>
<name>A0ABD3T5X4_SINWO</name>
<dbReference type="SUPFAM" id="SSF46689">
    <property type="entry name" value="Homeodomain-like"/>
    <property type="match status" value="2"/>
</dbReference>
<feature type="domain" description="J" evidence="9">
    <location>
        <begin position="40"/>
        <end position="104"/>
    </location>
</feature>
<evidence type="ECO:0000256" key="7">
    <source>
        <dbReference type="SAM" id="Phobius"/>
    </source>
</evidence>
<evidence type="ECO:0000256" key="8">
    <source>
        <dbReference type="SAM" id="SignalP"/>
    </source>
</evidence>
<feature type="transmembrane region" description="Helical" evidence="7">
    <location>
        <begin position="126"/>
        <end position="149"/>
    </location>
</feature>
<organism evidence="11 12">
    <name type="scientific">Sinanodonta woodiana</name>
    <name type="common">Chinese pond mussel</name>
    <name type="synonym">Anodonta woodiana</name>
    <dbReference type="NCBI Taxonomy" id="1069815"/>
    <lineage>
        <taxon>Eukaryota</taxon>
        <taxon>Metazoa</taxon>
        <taxon>Spiralia</taxon>
        <taxon>Lophotrochozoa</taxon>
        <taxon>Mollusca</taxon>
        <taxon>Bivalvia</taxon>
        <taxon>Autobranchia</taxon>
        <taxon>Heteroconchia</taxon>
        <taxon>Palaeoheterodonta</taxon>
        <taxon>Unionida</taxon>
        <taxon>Unionoidea</taxon>
        <taxon>Unionidae</taxon>
        <taxon>Unioninae</taxon>
        <taxon>Sinanodonta</taxon>
    </lineage>
</organism>
<feature type="chain" id="PRO_5044824725" description="DnaJ homolog subfamily C member 1" evidence="8">
    <location>
        <begin position="23"/>
        <end position="516"/>
    </location>
</feature>
<dbReference type="Gene3D" id="1.10.10.60">
    <property type="entry name" value="Homeodomain-like"/>
    <property type="match status" value="2"/>
</dbReference>
<dbReference type="CDD" id="cd06257">
    <property type="entry name" value="DnaJ"/>
    <property type="match status" value="1"/>
</dbReference>
<protein>
    <recommendedName>
        <fullName evidence="13">DnaJ homolog subfamily C member 1</fullName>
    </recommendedName>
</protein>
<dbReference type="PANTHER" id="PTHR44653:SF2">
    <property type="entry name" value="DNAJ HOMOLOG SUBFAMILY C MEMBER 1"/>
    <property type="match status" value="1"/>
</dbReference>
<dbReference type="GO" id="GO:0012505">
    <property type="term" value="C:endomembrane system"/>
    <property type="evidence" value="ECO:0007669"/>
    <property type="project" value="UniProtKB-SubCell"/>
</dbReference>
<evidence type="ECO:0000256" key="1">
    <source>
        <dbReference type="ARBA" id="ARBA00022692"/>
    </source>
</evidence>
<feature type="domain" description="Myb-like" evidence="10">
    <location>
        <begin position="294"/>
        <end position="334"/>
    </location>
</feature>
<feature type="region of interest" description="Disordered" evidence="6">
    <location>
        <begin position="387"/>
        <end position="411"/>
    </location>
</feature>
<dbReference type="PANTHER" id="PTHR44653">
    <property type="entry name" value="DNAJ HOMOLOG SUBFAMILY C MEMBER 1"/>
    <property type="match status" value="1"/>
</dbReference>
<feature type="compositionally biased region" description="Polar residues" evidence="6">
    <location>
        <begin position="436"/>
        <end position="450"/>
    </location>
</feature>
<dbReference type="EMBL" id="JBJQND010000019">
    <property type="protein sequence ID" value="KAL3832299.1"/>
    <property type="molecule type" value="Genomic_DNA"/>
</dbReference>
<proteinExistence type="predicted"/>
<dbReference type="SUPFAM" id="SSF46565">
    <property type="entry name" value="Chaperone J-domain"/>
    <property type="match status" value="1"/>
</dbReference>
<reference evidence="11 12" key="1">
    <citation type="submission" date="2024-11" db="EMBL/GenBank/DDBJ databases">
        <title>Chromosome-level genome assembly of the freshwater bivalve Anodonta woodiana.</title>
        <authorList>
            <person name="Chen X."/>
        </authorList>
    </citation>
    <scope>NUCLEOTIDE SEQUENCE [LARGE SCALE GENOMIC DNA]</scope>
    <source>
        <strain evidence="11">MN2024</strain>
        <tissue evidence="11">Gills</tissue>
    </source>
</reference>
<dbReference type="CDD" id="cd00167">
    <property type="entry name" value="SANT"/>
    <property type="match status" value="1"/>
</dbReference>
<evidence type="ECO:0000259" key="9">
    <source>
        <dbReference type="PROSITE" id="PS50076"/>
    </source>
</evidence>
<dbReference type="InterPro" id="IPR052606">
    <property type="entry name" value="DnaJ_domain_protein"/>
</dbReference>
<dbReference type="Proteomes" id="UP001634394">
    <property type="component" value="Unassembled WGS sequence"/>
</dbReference>
<feature type="compositionally biased region" description="Basic and acidic residues" evidence="6">
    <location>
        <begin position="387"/>
        <end position="400"/>
    </location>
</feature>
<dbReference type="PROSITE" id="PS50090">
    <property type="entry name" value="MYB_LIKE"/>
    <property type="match status" value="1"/>
</dbReference>
<dbReference type="Gene3D" id="1.10.287.110">
    <property type="entry name" value="DnaJ domain"/>
    <property type="match status" value="1"/>
</dbReference>
<feature type="signal peptide" evidence="8">
    <location>
        <begin position="1"/>
        <end position="22"/>
    </location>
</feature>
<dbReference type="PROSITE" id="PS50076">
    <property type="entry name" value="DNAJ_2"/>
    <property type="match status" value="1"/>
</dbReference>
<evidence type="ECO:0008006" key="13">
    <source>
        <dbReference type="Google" id="ProtNLM"/>
    </source>
</evidence>
<keyword evidence="4 7" id="KW-0472">Membrane</keyword>
<dbReference type="PROSITE" id="PS00636">
    <property type="entry name" value="DNAJ_1"/>
    <property type="match status" value="1"/>
</dbReference>
<keyword evidence="1 7" id="KW-0812">Transmembrane</keyword>
<dbReference type="InterPro" id="IPR009057">
    <property type="entry name" value="Homeodomain-like_sf"/>
</dbReference>
<dbReference type="SMART" id="SM00717">
    <property type="entry name" value="SANT"/>
    <property type="match status" value="1"/>
</dbReference>
<feature type="compositionally biased region" description="Basic and acidic residues" evidence="6">
    <location>
        <begin position="229"/>
        <end position="255"/>
    </location>
</feature>